<sequence>MGGSVRIGLLGPVEVWCGDDQPVDAGGPRQRTVLAALAVDVGRLVPVTTLIDRVWGAEAPAQGRHAVHVYASRIRKVIDRASSGPRDGALLSRAGSYVLDLPPDRVDLARFRSLVTGAATAGNPPARLRQALDLWRGEPLAGLPGEWAARCRDAWQRQRADAVLGWAEAELVRGNARAIVNDLTDLAVEYPLDEPILAMLIRALHTAGRGAEAVDRYGRLRRRFAEELGVDPGRELQCLHRRILGSDPLPVR</sequence>
<dbReference type="Gene3D" id="1.10.10.10">
    <property type="entry name" value="Winged helix-like DNA-binding domain superfamily/Winged helix DNA-binding domain"/>
    <property type="match status" value="1"/>
</dbReference>
<dbReference type="InterPro" id="IPR016032">
    <property type="entry name" value="Sig_transdc_resp-reg_C-effctor"/>
</dbReference>
<evidence type="ECO:0000313" key="7">
    <source>
        <dbReference type="EMBL" id="GIJ60276.1"/>
    </source>
</evidence>
<dbReference type="InterPro" id="IPR005158">
    <property type="entry name" value="BTAD"/>
</dbReference>
<dbReference type="PANTHER" id="PTHR35807">
    <property type="entry name" value="TRANSCRIPTIONAL REGULATOR REDD-RELATED"/>
    <property type="match status" value="1"/>
</dbReference>
<dbReference type="Gene3D" id="1.25.40.10">
    <property type="entry name" value="Tetratricopeptide repeat domain"/>
    <property type="match status" value="1"/>
</dbReference>
<dbReference type="SMART" id="SM01043">
    <property type="entry name" value="BTAD"/>
    <property type="match status" value="1"/>
</dbReference>
<dbReference type="SUPFAM" id="SSF48452">
    <property type="entry name" value="TPR-like"/>
    <property type="match status" value="1"/>
</dbReference>
<keyword evidence="4" id="KW-0804">Transcription</keyword>
<dbReference type="GO" id="GO:0006355">
    <property type="term" value="P:regulation of DNA-templated transcription"/>
    <property type="evidence" value="ECO:0007669"/>
    <property type="project" value="InterPro"/>
</dbReference>
<dbReference type="GO" id="GO:0003677">
    <property type="term" value="F:DNA binding"/>
    <property type="evidence" value="ECO:0007669"/>
    <property type="project" value="UniProtKB-UniRule"/>
</dbReference>
<gene>
    <name evidence="7" type="ORF">Vau01_077920</name>
</gene>
<name>A0A8J3ZES4_9ACTN</name>
<reference evidence="7" key="1">
    <citation type="submission" date="2021-01" db="EMBL/GenBank/DDBJ databases">
        <title>Whole genome shotgun sequence of Virgisporangium aurantiacum NBRC 16421.</title>
        <authorList>
            <person name="Komaki H."/>
            <person name="Tamura T."/>
        </authorList>
    </citation>
    <scope>NUCLEOTIDE SEQUENCE</scope>
    <source>
        <strain evidence="7">NBRC 16421</strain>
    </source>
</reference>
<comment type="similarity">
    <text evidence="1">Belongs to the AfsR/DnrI/RedD regulatory family.</text>
</comment>
<evidence type="ECO:0000259" key="6">
    <source>
        <dbReference type="PROSITE" id="PS51755"/>
    </source>
</evidence>
<dbReference type="PANTHER" id="PTHR35807:SF1">
    <property type="entry name" value="TRANSCRIPTIONAL REGULATOR REDD"/>
    <property type="match status" value="1"/>
</dbReference>
<dbReference type="EMBL" id="BOPG01000051">
    <property type="protein sequence ID" value="GIJ60276.1"/>
    <property type="molecule type" value="Genomic_DNA"/>
</dbReference>
<keyword evidence="3 5" id="KW-0238">DNA-binding</keyword>
<dbReference type="SMART" id="SM00862">
    <property type="entry name" value="Trans_reg_C"/>
    <property type="match status" value="1"/>
</dbReference>
<evidence type="ECO:0000256" key="4">
    <source>
        <dbReference type="ARBA" id="ARBA00023163"/>
    </source>
</evidence>
<dbReference type="GO" id="GO:0000160">
    <property type="term" value="P:phosphorelay signal transduction system"/>
    <property type="evidence" value="ECO:0007669"/>
    <property type="project" value="InterPro"/>
</dbReference>
<evidence type="ECO:0000256" key="5">
    <source>
        <dbReference type="PROSITE-ProRule" id="PRU01091"/>
    </source>
</evidence>
<dbReference type="AlphaFoldDB" id="A0A8J3ZES4"/>
<evidence type="ECO:0000313" key="8">
    <source>
        <dbReference type="Proteomes" id="UP000612585"/>
    </source>
</evidence>
<dbReference type="PROSITE" id="PS51755">
    <property type="entry name" value="OMPR_PHOB"/>
    <property type="match status" value="1"/>
</dbReference>
<organism evidence="7 8">
    <name type="scientific">Virgisporangium aurantiacum</name>
    <dbReference type="NCBI Taxonomy" id="175570"/>
    <lineage>
        <taxon>Bacteria</taxon>
        <taxon>Bacillati</taxon>
        <taxon>Actinomycetota</taxon>
        <taxon>Actinomycetes</taxon>
        <taxon>Micromonosporales</taxon>
        <taxon>Micromonosporaceae</taxon>
        <taxon>Virgisporangium</taxon>
    </lineage>
</organism>
<dbReference type="InterPro" id="IPR036388">
    <property type="entry name" value="WH-like_DNA-bd_sf"/>
</dbReference>
<dbReference type="InterPro" id="IPR011990">
    <property type="entry name" value="TPR-like_helical_dom_sf"/>
</dbReference>
<evidence type="ECO:0000256" key="2">
    <source>
        <dbReference type="ARBA" id="ARBA00023015"/>
    </source>
</evidence>
<accession>A0A8J3ZES4</accession>
<keyword evidence="8" id="KW-1185">Reference proteome</keyword>
<evidence type="ECO:0000256" key="1">
    <source>
        <dbReference type="ARBA" id="ARBA00005820"/>
    </source>
</evidence>
<keyword evidence="2" id="KW-0805">Transcription regulation</keyword>
<proteinExistence type="inferred from homology"/>
<dbReference type="Proteomes" id="UP000612585">
    <property type="component" value="Unassembled WGS sequence"/>
</dbReference>
<dbReference type="CDD" id="cd15831">
    <property type="entry name" value="BTAD"/>
    <property type="match status" value="1"/>
</dbReference>
<protein>
    <recommendedName>
        <fullName evidence="6">OmpR/PhoB-type domain-containing protein</fullName>
    </recommendedName>
</protein>
<dbReference type="Pfam" id="PF03704">
    <property type="entry name" value="BTAD"/>
    <property type="match status" value="1"/>
</dbReference>
<dbReference type="InterPro" id="IPR001867">
    <property type="entry name" value="OmpR/PhoB-type_DNA-bd"/>
</dbReference>
<comment type="caution">
    <text evidence="7">The sequence shown here is derived from an EMBL/GenBank/DDBJ whole genome shotgun (WGS) entry which is preliminary data.</text>
</comment>
<feature type="DNA-binding region" description="OmpR/PhoB-type" evidence="5">
    <location>
        <begin position="1"/>
        <end position="101"/>
    </location>
</feature>
<dbReference type="Pfam" id="PF00486">
    <property type="entry name" value="Trans_reg_C"/>
    <property type="match status" value="1"/>
</dbReference>
<evidence type="ECO:0000256" key="3">
    <source>
        <dbReference type="ARBA" id="ARBA00023125"/>
    </source>
</evidence>
<feature type="domain" description="OmpR/PhoB-type" evidence="6">
    <location>
        <begin position="1"/>
        <end position="101"/>
    </location>
</feature>
<dbReference type="InterPro" id="IPR051677">
    <property type="entry name" value="AfsR-DnrI-RedD_regulator"/>
</dbReference>
<dbReference type="SUPFAM" id="SSF46894">
    <property type="entry name" value="C-terminal effector domain of the bipartite response regulators"/>
    <property type="match status" value="1"/>
</dbReference>